<dbReference type="EMBL" id="CALNXI010000124">
    <property type="protein sequence ID" value="CAH3019725.1"/>
    <property type="molecule type" value="Genomic_DNA"/>
</dbReference>
<reference evidence="1 2" key="1">
    <citation type="submission" date="2022-05" db="EMBL/GenBank/DDBJ databases">
        <authorList>
            <consortium name="Genoscope - CEA"/>
            <person name="William W."/>
        </authorList>
    </citation>
    <scope>NUCLEOTIDE SEQUENCE [LARGE SCALE GENOMIC DNA]</scope>
</reference>
<name>A0ABN8LVX1_9CNID</name>
<proteinExistence type="predicted"/>
<keyword evidence="2" id="KW-1185">Reference proteome</keyword>
<sequence length="83" mass="9136">MGTTGTIAEAAETPRSYLVETENGTVRRNRSHVNPIPTSHVEKKQARDKALTPLKQLASPCLSSRPKRLIRPSLKLQESLGLC</sequence>
<evidence type="ECO:0000313" key="1">
    <source>
        <dbReference type="EMBL" id="CAH3019725.1"/>
    </source>
</evidence>
<comment type="caution">
    <text evidence="1">The sequence shown here is derived from an EMBL/GenBank/DDBJ whole genome shotgun (WGS) entry which is preliminary data.</text>
</comment>
<protein>
    <submittedName>
        <fullName evidence="1">Uncharacterized protein</fullName>
    </submittedName>
</protein>
<accession>A0ABN8LVX1</accession>
<dbReference type="Proteomes" id="UP001159427">
    <property type="component" value="Unassembled WGS sequence"/>
</dbReference>
<organism evidence="1 2">
    <name type="scientific">Porites evermanni</name>
    <dbReference type="NCBI Taxonomy" id="104178"/>
    <lineage>
        <taxon>Eukaryota</taxon>
        <taxon>Metazoa</taxon>
        <taxon>Cnidaria</taxon>
        <taxon>Anthozoa</taxon>
        <taxon>Hexacorallia</taxon>
        <taxon>Scleractinia</taxon>
        <taxon>Fungiina</taxon>
        <taxon>Poritidae</taxon>
        <taxon>Porites</taxon>
    </lineage>
</organism>
<evidence type="ECO:0000313" key="2">
    <source>
        <dbReference type="Proteomes" id="UP001159427"/>
    </source>
</evidence>
<gene>
    <name evidence="1" type="ORF">PEVE_00003977</name>
</gene>